<evidence type="ECO:0000256" key="6">
    <source>
        <dbReference type="SAM" id="MobiDB-lite"/>
    </source>
</evidence>
<feature type="region of interest" description="Disordered" evidence="6">
    <location>
        <begin position="1"/>
        <end position="20"/>
    </location>
</feature>
<dbReference type="InterPro" id="IPR007219">
    <property type="entry name" value="XnlR_reg_dom"/>
</dbReference>
<reference evidence="8 9" key="1">
    <citation type="journal article" date="2024" name="Front Chem Biol">
        <title>Unveiling the potential of Daldinia eschscholtzii MFLUCC 19-0629 through bioactivity and bioinformatics studies for enhanced sustainable agriculture production.</title>
        <authorList>
            <person name="Brooks S."/>
            <person name="Weaver J.A."/>
            <person name="Klomchit A."/>
            <person name="Alharthi S.A."/>
            <person name="Onlamun T."/>
            <person name="Nurani R."/>
            <person name="Vong T.K."/>
            <person name="Alberti F."/>
            <person name="Greco C."/>
        </authorList>
    </citation>
    <scope>NUCLEOTIDE SEQUENCE [LARGE SCALE GENOMIC DNA]</scope>
    <source>
        <strain evidence="8">MFLUCC 19-0629</strain>
    </source>
</reference>
<keyword evidence="4" id="KW-0804">Transcription</keyword>
<gene>
    <name evidence="8" type="ORF">Daesc_004796</name>
</gene>
<dbReference type="SMART" id="SM00906">
    <property type="entry name" value="Fungal_trans"/>
    <property type="match status" value="1"/>
</dbReference>
<keyword evidence="2" id="KW-0805">Transcription regulation</keyword>
<dbReference type="AlphaFoldDB" id="A0AAX6MR03"/>
<accession>A0AAX6MR03</accession>
<protein>
    <recommendedName>
        <fullName evidence="7">Xylanolytic transcriptional activator regulatory domain-containing protein</fullName>
    </recommendedName>
</protein>
<evidence type="ECO:0000259" key="7">
    <source>
        <dbReference type="SMART" id="SM00906"/>
    </source>
</evidence>
<dbReference type="Proteomes" id="UP001369815">
    <property type="component" value="Unassembled WGS sequence"/>
</dbReference>
<dbReference type="InterPro" id="IPR052073">
    <property type="entry name" value="Amide_Lactam_Regulators"/>
</dbReference>
<evidence type="ECO:0000256" key="3">
    <source>
        <dbReference type="ARBA" id="ARBA00023125"/>
    </source>
</evidence>
<dbReference type="Pfam" id="PF04082">
    <property type="entry name" value="Fungal_trans"/>
    <property type="match status" value="1"/>
</dbReference>
<dbReference type="PANTHER" id="PTHR47171:SF6">
    <property type="entry name" value="SPECIFIC TRANSCRIPTION FACTOR, PUTATIVE (AFU_ORTHOLOGUE AFUA_2G06130)-RELATED"/>
    <property type="match status" value="1"/>
</dbReference>
<evidence type="ECO:0000256" key="2">
    <source>
        <dbReference type="ARBA" id="ARBA00023015"/>
    </source>
</evidence>
<keyword evidence="5" id="KW-0539">Nucleus</keyword>
<dbReference type="EMBL" id="JBANMG010000004">
    <property type="protein sequence ID" value="KAK6954827.1"/>
    <property type="molecule type" value="Genomic_DNA"/>
</dbReference>
<evidence type="ECO:0000256" key="4">
    <source>
        <dbReference type="ARBA" id="ARBA00023163"/>
    </source>
</evidence>
<evidence type="ECO:0000256" key="5">
    <source>
        <dbReference type="ARBA" id="ARBA00023242"/>
    </source>
</evidence>
<organism evidence="8 9">
    <name type="scientific">Daldinia eschscholtzii</name>
    <dbReference type="NCBI Taxonomy" id="292717"/>
    <lineage>
        <taxon>Eukaryota</taxon>
        <taxon>Fungi</taxon>
        <taxon>Dikarya</taxon>
        <taxon>Ascomycota</taxon>
        <taxon>Pezizomycotina</taxon>
        <taxon>Sordariomycetes</taxon>
        <taxon>Xylariomycetidae</taxon>
        <taxon>Xylariales</taxon>
        <taxon>Hypoxylaceae</taxon>
        <taxon>Daldinia</taxon>
    </lineage>
</organism>
<feature type="domain" description="Xylanolytic transcriptional activator regulatory" evidence="7">
    <location>
        <begin position="279"/>
        <end position="348"/>
    </location>
</feature>
<evidence type="ECO:0000256" key="1">
    <source>
        <dbReference type="ARBA" id="ARBA00022833"/>
    </source>
</evidence>
<comment type="caution">
    <text evidence="8">The sequence shown here is derived from an EMBL/GenBank/DDBJ whole genome shotgun (WGS) entry which is preliminary data.</text>
</comment>
<proteinExistence type="predicted"/>
<dbReference type="CDD" id="cd12148">
    <property type="entry name" value="fungal_TF_MHR"/>
    <property type="match status" value="1"/>
</dbReference>
<dbReference type="GO" id="GO:0008270">
    <property type="term" value="F:zinc ion binding"/>
    <property type="evidence" value="ECO:0007669"/>
    <property type="project" value="InterPro"/>
</dbReference>
<keyword evidence="3" id="KW-0238">DNA-binding</keyword>
<keyword evidence="1" id="KW-0862">Zinc</keyword>
<feature type="compositionally biased region" description="Gly residues" evidence="6">
    <location>
        <begin position="10"/>
        <end position="20"/>
    </location>
</feature>
<evidence type="ECO:0000313" key="8">
    <source>
        <dbReference type="EMBL" id="KAK6954827.1"/>
    </source>
</evidence>
<name>A0AAX6MR03_9PEZI</name>
<sequence>MKRIRFLGDPGDGSGHGIGGETLAQHEGAKHPVTMAVSDLLDEQFPAMDEQPLESFDSRGIDNDNQQALSSISAPRLTIPFAGPSSAHSLLSAYATLGIEMDPARQLPPSRILRPSFQDMRAPPSERRPGVAVGYLPMVVRAVLPYLEIECLQVLPPQQDLDAIIEIYKHEIHPILPIVDFETRALVETASRENPATIVFRQAICLVVSKSPSARQYLNLPESEDGQFTLKTPREFADRLFGVLKIAQDIGLVDDRIELVQVLALMTFHSYGPDGDDEVARLCCLAVHFAYSSGLHYSSQPGDAISEARRVELLCSLFSLDKIVAMVTGRPTMIHINEIYLPSHDDAVMRALPPGLILLFRLCQMLDRVLDLYQARAPNETVKEDCIWEASWPEFEELVKDCKAQTMHPSTQACLELLYNVVGVISYRPPEIEMIETRGTESTPSTETQSSRIRHKYCAQQISSILDLQVTNLPFIPYAASLSLTVALRSLKHTSLETTRKAARDDVQRSLKTLDALAETYWHAEQASRVGHQLLQTYDGDIY</sequence>
<dbReference type="PANTHER" id="PTHR47171">
    <property type="entry name" value="FARA-RELATED"/>
    <property type="match status" value="1"/>
</dbReference>
<keyword evidence="9" id="KW-1185">Reference proteome</keyword>
<evidence type="ECO:0000313" key="9">
    <source>
        <dbReference type="Proteomes" id="UP001369815"/>
    </source>
</evidence>
<dbReference type="GO" id="GO:0003677">
    <property type="term" value="F:DNA binding"/>
    <property type="evidence" value="ECO:0007669"/>
    <property type="project" value="UniProtKB-KW"/>
</dbReference>
<dbReference type="GO" id="GO:0006351">
    <property type="term" value="P:DNA-templated transcription"/>
    <property type="evidence" value="ECO:0007669"/>
    <property type="project" value="InterPro"/>
</dbReference>